<dbReference type="InterPro" id="IPR055346">
    <property type="entry name" value="Fe-S_cluster_assembly_SufBD"/>
</dbReference>
<dbReference type="PANTHER" id="PTHR43575">
    <property type="entry name" value="PROTEIN ABCI7, CHLOROPLASTIC"/>
    <property type="match status" value="1"/>
</dbReference>
<dbReference type="PATRIC" id="fig|1544798.3.peg.3668"/>
<dbReference type="Proteomes" id="UP000032544">
    <property type="component" value="Unassembled WGS sequence"/>
</dbReference>
<reference evidence="4 5" key="1">
    <citation type="submission" date="2014-09" db="EMBL/GenBank/DDBJ databases">
        <title>Draft Genome Sequence of Draconibacterium sp. JN14CK-3.</title>
        <authorList>
            <person name="Dong C."/>
            <person name="Lai Q."/>
            <person name="Shao Z."/>
        </authorList>
    </citation>
    <scope>NUCLEOTIDE SEQUENCE [LARGE SCALE GENOMIC DNA]</scope>
    <source>
        <strain evidence="4 5">JN14CK-3</strain>
    </source>
</reference>
<proteinExistence type="inferred from homology"/>
<comment type="similarity">
    <text evidence="1">Belongs to the iron-sulfur cluster assembly SufBD family.</text>
</comment>
<dbReference type="EMBL" id="JRHC01000004">
    <property type="protein sequence ID" value="KJF43164.1"/>
    <property type="molecule type" value="Genomic_DNA"/>
</dbReference>
<evidence type="ECO:0000259" key="3">
    <source>
        <dbReference type="Pfam" id="PF19295"/>
    </source>
</evidence>
<dbReference type="Pfam" id="PF01458">
    <property type="entry name" value="SUFBD_core"/>
    <property type="match status" value="1"/>
</dbReference>
<dbReference type="OrthoDB" id="9768262at2"/>
<evidence type="ECO:0000313" key="5">
    <source>
        <dbReference type="Proteomes" id="UP000032544"/>
    </source>
</evidence>
<evidence type="ECO:0000259" key="2">
    <source>
        <dbReference type="Pfam" id="PF01458"/>
    </source>
</evidence>
<accession>A0A0D8J8N3</accession>
<dbReference type="InterPro" id="IPR037284">
    <property type="entry name" value="SUF_FeS_clus_asmbl_SufBD_sf"/>
</dbReference>
<feature type="domain" description="SUF system FeS cluster assembly SufBD N-terminal" evidence="3">
    <location>
        <begin position="12"/>
        <end position="178"/>
    </location>
</feature>
<dbReference type="STRING" id="1544798.LH29_17510"/>
<dbReference type="GO" id="GO:0016226">
    <property type="term" value="P:iron-sulfur cluster assembly"/>
    <property type="evidence" value="ECO:0007669"/>
    <property type="project" value="InterPro"/>
</dbReference>
<dbReference type="RefSeq" id="WP_045031828.1">
    <property type="nucleotide sequence ID" value="NZ_JRHC01000004.1"/>
</dbReference>
<protein>
    <recommendedName>
        <fullName evidence="6">Fe-S cluster assembly protein SufD</fullName>
    </recommendedName>
</protein>
<dbReference type="SUPFAM" id="SSF101960">
    <property type="entry name" value="Stabilizer of iron transporter SufD"/>
    <property type="match status" value="1"/>
</dbReference>
<dbReference type="InterPro" id="IPR011542">
    <property type="entry name" value="SUF_FeS_clus_asmbl_SufD"/>
</dbReference>
<dbReference type="NCBIfam" id="TIGR01981">
    <property type="entry name" value="sufD"/>
    <property type="match status" value="1"/>
</dbReference>
<comment type="caution">
    <text evidence="4">The sequence shown here is derived from an EMBL/GenBank/DDBJ whole genome shotgun (WGS) entry which is preliminary data.</text>
</comment>
<name>A0A0D8J8N3_9BACT</name>
<evidence type="ECO:0008006" key="6">
    <source>
        <dbReference type="Google" id="ProtNLM"/>
    </source>
</evidence>
<gene>
    <name evidence="4" type="ORF">LH29_17510</name>
</gene>
<feature type="domain" description="SUF system FeS cluster assembly SufBD core" evidence="2">
    <location>
        <begin position="184"/>
        <end position="414"/>
    </location>
</feature>
<dbReference type="PANTHER" id="PTHR43575:SF1">
    <property type="entry name" value="PROTEIN ABCI7, CHLOROPLASTIC"/>
    <property type="match status" value="1"/>
</dbReference>
<organism evidence="4 5">
    <name type="scientific">Draconibacterium sediminis</name>
    <dbReference type="NCBI Taxonomy" id="1544798"/>
    <lineage>
        <taxon>Bacteria</taxon>
        <taxon>Pseudomonadati</taxon>
        <taxon>Bacteroidota</taxon>
        <taxon>Bacteroidia</taxon>
        <taxon>Marinilabiliales</taxon>
        <taxon>Prolixibacteraceae</taxon>
        <taxon>Draconibacterium</taxon>
    </lineage>
</organism>
<evidence type="ECO:0000256" key="1">
    <source>
        <dbReference type="ARBA" id="ARBA00043967"/>
    </source>
</evidence>
<dbReference type="Pfam" id="PF19295">
    <property type="entry name" value="SufBD_N"/>
    <property type="match status" value="1"/>
</dbReference>
<dbReference type="AlphaFoldDB" id="A0A0D8J8N3"/>
<keyword evidence="5" id="KW-1185">Reference proteome</keyword>
<dbReference type="InterPro" id="IPR045595">
    <property type="entry name" value="SufBD_N"/>
</dbReference>
<evidence type="ECO:0000313" key="4">
    <source>
        <dbReference type="EMBL" id="KJF43164.1"/>
    </source>
</evidence>
<dbReference type="InterPro" id="IPR000825">
    <property type="entry name" value="SUF_FeS_clus_asmbl_SufBD_core"/>
</dbReference>
<sequence length="455" mass="51827">MSVLVDKTDLSLKYTAHYNEVKDELFANSSDILNAQRKKAFQNFVLQGIPTRKNENYKYTNLNPAFVPDFKFIHTREEKKADMSEVFRCDVPQLNTNLALVFNGWFYKNETEKGDLPEGVILDSLESISKERPELLEKYASLANVEEDPMVALNTAFAKDGFFLYVPKNVVVESPVQIINLLQDEKDTFSTQRNFILVEDGAKVQVLLCDHTLNLNQYLNNSVTEIFAGNNAEVEFYTLQNQHNKATNINSVFIDQQRDSRVTTHTASLHGGLIRNNLQFALNGENAEAHMFGMAFMDKKQHVDNFTQVIHAAPHCESNQIYKNVLDEKSTGAFSGRIHVVRDAQKTNAFQRNNNLLLTDEATMQTKPQLIIDADDVKCSHGATVGQIDEEALFYLRARGINEDQARLMMMNAFAHEVVKEIKLEPLRDRIDELVDKRLKGEVSRCHDCAYQCDC</sequence>